<evidence type="ECO:0000313" key="11">
    <source>
        <dbReference type="EMBL" id="KAA0158974.1"/>
    </source>
</evidence>
<dbReference type="InterPro" id="IPR013320">
    <property type="entry name" value="ConA-like_dom_sf"/>
</dbReference>
<dbReference type="PANTHER" id="PTHR12223">
    <property type="entry name" value="VESICULAR MANNOSE-BINDING LECTIN"/>
    <property type="match status" value="1"/>
</dbReference>
<keyword evidence="6" id="KW-0175">Coiled coil</keyword>
<dbReference type="GO" id="GO:0005789">
    <property type="term" value="C:endoplasmic reticulum membrane"/>
    <property type="evidence" value="ECO:0007669"/>
    <property type="project" value="TreeGrafter"/>
</dbReference>
<dbReference type="Proteomes" id="UP000324907">
    <property type="component" value="Unassembled WGS sequence"/>
</dbReference>
<dbReference type="AlphaFoldDB" id="A0A5A8CKL6"/>
<dbReference type="EMBL" id="VLTN01000015">
    <property type="protein sequence ID" value="KAA0153616.1"/>
    <property type="molecule type" value="Genomic_DNA"/>
</dbReference>
<evidence type="ECO:0000259" key="9">
    <source>
        <dbReference type="PROSITE" id="PS51328"/>
    </source>
</evidence>
<dbReference type="GO" id="GO:0006888">
    <property type="term" value="P:endoplasmic reticulum to Golgi vesicle-mediated transport"/>
    <property type="evidence" value="ECO:0007669"/>
    <property type="project" value="TreeGrafter"/>
</dbReference>
<keyword evidence="4 7" id="KW-1133">Transmembrane helix</keyword>
<evidence type="ECO:0000313" key="10">
    <source>
        <dbReference type="EMBL" id="KAA0153616.1"/>
    </source>
</evidence>
<evidence type="ECO:0000313" key="16">
    <source>
        <dbReference type="Proteomes" id="UP000324907"/>
    </source>
</evidence>
<feature type="chain" id="PRO_5033472849" description="L-type lectin-like domain-containing protein" evidence="8">
    <location>
        <begin position="18"/>
        <end position="514"/>
    </location>
</feature>
<comment type="subcellular location">
    <subcellularLocation>
        <location evidence="1">Membrane</location>
        <topology evidence="1">Single-pass type I membrane protein</topology>
    </subcellularLocation>
</comment>
<dbReference type="EMBL" id="VLTL01000139">
    <property type="protein sequence ID" value="KAA0158974.1"/>
    <property type="molecule type" value="Genomic_DNA"/>
</dbReference>
<organism evidence="10 15">
    <name type="scientific">Cafeteria roenbergensis</name>
    <name type="common">Marine flagellate</name>
    <dbReference type="NCBI Taxonomy" id="33653"/>
    <lineage>
        <taxon>Eukaryota</taxon>
        <taxon>Sar</taxon>
        <taxon>Stramenopiles</taxon>
        <taxon>Bigyra</taxon>
        <taxon>Opalozoa</taxon>
        <taxon>Bicosoecida</taxon>
        <taxon>Cafeteriaceae</taxon>
        <taxon>Cafeteria</taxon>
    </lineage>
</organism>
<gene>
    <name evidence="13" type="ORF">FNF27_06768</name>
    <name evidence="11" type="ORF">FNF28_06023</name>
    <name evidence="10" type="ORF">FNF29_03004</name>
    <name evidence="12" type="ORF">FNF31_04577</name>
</gene>
<dbReference type="GO" id="GO:0000139">
    <property type="term" value="C:Golgi membrane"/>
    <property type="evidence" value="ECO:0007669"/>
    <property type="project" value="TreeGrafter"/>
</dbReference>
<feature type="transmembrane region" description="Helical" evidence="7">
    <location>
        <begin position="455"/>
        <end position="478"/>
    </location>
</feature>
<dbReference type="PANTHER" id="PTHR12223:SF28">
    <property type="entry name" value="LECTIN, MANNOSE BINDING 1 LIKE"/>
    <property type="match status" value="1"/>
</dbReference>
<feature type="signal peptide" evidence="8">
    <location>
        <begin position="1"/>
        <end position="17"/>
    </location>
</feature>
<evidence type="ECO:0000256" key="4">
    <source>
        <dbReference type="ARBA" id="ARBA00022989"/>
    </source>
</evidence>
<dbReference type="OrthoDB" id="270293at2759"/>
<feature type="coiled-coil region" evidence="6">
    <location>
        <begin position="333"/>
        <end position="364"/>
    </location>
</feature>
<evidence type="ECO:0000313" key="13">
    <source>
        <dbReference type="EMBL" id="KAA0170015.1"/>
    </source>
</evidence>
<sequence length="514" mass="55123">MLSRLALLAGLAITACAAPGPASKGERAAEVAVRTDVVPALTFSPPFETFDSEGARTAGDFMHGGAADIKKNYARLTPDRGSKRGWLWSRAATDMEEFTMTLRFRVSGQGKRLFGDGFALWVTQDAYHKDGPLHGYTDTFTGFGVIFDTFVNTEPGHVHKDVSLVTNDGQQSRAAPHGGVNDPQAPGCDADFRFHEGRDDFNAAKARSAARIHYDSRSRSLTVEIDARNTGEWVKCIDKAVVDLPADWHRSAHVGMTATTGQLADNHDIISLQMLEGNGVVADAAKEASENAPAMISTGQPRFDVAAQTAATREAGIVKAEMLELHHELEHHMDKIYDELKHTVKRLQEAEAKVEERVREIELKLASSVQDQVERHMNHNVQKKVEETVKDRLSDTVKRSLDGAVASAKQGVESSLNSARDLGSRVQAQLEEMRTLSRNAGSDVTNPAAWSAGTWAAAIFVGIIIVGALVFLFVLALGGGGGSGGRGRGRRGGGGGGIGGILPGLGSAKKDHFV</sequence>
<keyword evidence="3 8" id="KW-0732">Signal</keyword>
<dbReference type="PROSITE" id="PS51328">
    <property type="entry name" value="L_LECTIN_LIKE"/>
    <property type="match status" value="1"/>
</dbReference>
<name>A0A5A8CKL6_CAFRO</name>
<dbReference type="InterPro" id="IPR051136">
    <property type="entry name" value="Intracellular_Lectin-GPT"/>
</dbReference>
<dbReference type="Proteomes" id="UP000323011">
    <property type="component" value="Unassembled WGS sequence"/>
</dbReference>
<dbReference type="EMBL" id="VLTM01000049">
    <property type="protein sequence ID" value="KAA0159932.1"/>
    <property type="molecule type" value="Genomic_DNA"/>
</dbReference>
<evidence type="ECO:0000313" key="17">
    <source>
        <dbReference type="Proteomes" id="UP000325113"/>
    </source>
</evidence>
<evidence type="ECO:0000313" key="15">
    <source>
        <dbReference type="Proteomes" id="UP000323011"/>
    </source>
</evidence>
<evidence type="ECO:0000256" key="7">
    <source>
        <dbReference type="SAM" id="Phobius"/>
    </source>
</evidence>
<keyword evidence="15" id="KW-1185">Reference proteome</keyword>
<dbReference type="Gene3D" id="2.60.120.200">
    <property type="match status" value="1"/>
</dbReference>
<comment type="caution">
    <text evidence="10">The sequence shown here is derived from an EMBL/GenBank/DDBJ whole genome shotgun (WGS) entry which is preliminary data.</text>
</comment>
<reference evidence="14 15" key="1">
    <citation type="submission" date="2019-07" db="EMBL/GenBank/DDBJ databases">
        <title>Genomes of Cafeteria roenbergensis.</title>
        <authorList>
            <person name="Fischer M.G."/>
            <person name="Hackl T."/>
            <person name="Roman M."/>
        </authorList>
    </citation>
    <scope>NUCLEOTIDE SEQUENCE [LARGE SCALE GENOMIC DNA]</scope>
    <source>
        <strain evidence="10 15">BVI</strain>
        <strain evidence="12 17">Cflag</strain>
        <strain evidence="13 14">E4-10P</strain>
        <strain evidence="11 16">RCC970-E3</strain>
    </source>
</reference>
<keyword evidence="2 7" id="KW-0812">Transmembrane</keyword>
<evidence type="ECO:0000256" key="3">
    <source>
        <dbReference type="ARBA" id="ARBA00022729"/>
    </source>
</evidence>
<keyword evidence="5 7" id="KW-0472">Membrane</keyword>
<dbReference type="Proteomes" id="UP000325113">
    <property type="component" value="Unassembled WGS sequence"/>
</dbReference>
<dbReference type="Pfam" id="PF03388">
    <property type="entry name" value="Lectin_leg-like"/>
    <property type="match status" value="1"/>
</dbReference>
<protein>
    <recommendedName>
        <fullName evidence="9">L-type lectin-like domain-containing protein</fullName>
    </recommendedName>
</protein>
<feature type="domain" description="L-type lectin-like" evidence="9">
    <location>
        <begin position="35"/>
        <end position="277"/>
    </location>
</feature>
<evidence type="ECO:0000256" key="5">
    <source>
        <dbReference type="ARBA" id="ARBA00023136"/>
    </source>
</evidence>
<evidence type="ECO:0000256" key="2">
    <source>
        <dbReference type="ARBA" id="ARBA00022692"/>
    </source>
</evidence>
<dbReference type="GO" id="GO:0030134">
    <property type="term" value="C:COPII-coated ER to Golgi transport vesicle"/>
    <property type="evidence" value="ECO:0007669"/>
    <property type="project" value="TreeGrafter"/>
</dbReference>
<evidence type="ECO:0000313" key="14">
    <source>
        <dbReference type="Proteomes" id="UP000322899"/>
    </source>
</evidence>
<dbReference type="OMA" id="RWFGDGI"/>
<dbReference type="EMBL" id="VLTO01000064">
    <property type="protein sequence ID" value="KAA0170015.1"/>
    <property type="molecule type" value="Genomic_DNA"/>
</dbReference>
<dbReference type="PROSITE" id="PS51257">
    <property type="entry name" value="PROKAR_LIPOPROTEIN"/>
    <property type="match status" value="1"/>
</dbReference>
<dbReference type="InterPro" id="IPR005052">
    <property type="entry name" value="Lectin_leg"/>
</dbReference>
<evidence type="ECO:0000256" key="6">
    <source>
        <dbReference type="SAM" id="Coils"/>
    </source>
</evidence>
<evidence type="ECO:0000256" key="8">
    <source>
        <dbReference type="SAM" id="SignalP"/>
    </source>
</evidence>
<accession>A0A5A8CKL6</accession>
<proteinExistence type="predicted"/>
<dbReference type="Proteomes" id="UP000322899">
    <property type="component" value="Unassembled WGS sequence"/>
</dbReference>
<dbReference type="SUPFAM" id="SSF49899">
    <property type="entry name" value="Concanavalin A-like lectins/glucanases"/>
    <property type="match status" value="1"/>
</dbReference>
<evidence type="ECO:0000313" key="12">
    <source>
        <dbReference type="EMBL" id="KAA0159932.1"/>
    </source>
</evidence>
<dbReference type="GO" id="GO:0005793">
    <property type="term" value="C:endoplasmic reticulum-Golgi intermediate compartment"/>
    <property type="evidence" value="ECO:0007669"/>
    <property type="project" value="TreeGrafter"/>
</dbReference>
<evidence type="ECO:0000256" key="1">
    <source>
        <dbReference type="ARBA" id="ARBA00004479"/>
    </source>
</evidence>
<dbReference type="GO" id="GO:0005537">
    <property type="term" value="F:D-mannose binding"/>
    <property type="evidence" value="ECO:0007669"/>
    <property type="project" value="TreeGrafter"/>
</dbReference>